<accession>A0A397J5W4</accession>
<protein>
    <submittedName>
        <fullName evidence="2">Uncharacterized protein</fullName>
    </submittedName>
</protein>
<gene>
    <name evidence="2" type="ORF">Glove_109g118</name>
</gene>
<proteinExistence type="predicted"/>
<evidence type="ECO:0000313" key="2">
    <source>
        <dbReference type="EMBL" id="RHZ82392.1"/>
    </source>
</evidence>
<reference evidence="2 3" key="1">
    <citation type="submission" date="2018-08" db="EMBL/GenBank/DDBJ databases">
        <title>Genome and evolution of the arbuscular mycorrhizal fungus Diversispora epigaea (formerly Glomus versiforme) and its bacterial endosymbionts.</title>
        <authorList>
            <person name="Sun X."/>
            <person name="Fei Z."/>
            <person name="Harrison M."/>
        </authorList>
    </citation>
    <scope>NUCLEOTIDE SEQUENCE [LARGE SCALE GENOMIC DNA]</scope>
    <source>
        <strain evidence="2 3">IT104</strain>
    </source>
</reference>
<name>A0A397J5W4_9GLOM</name>
<evidence type="ECO:0000313" key="3">
    <source>
        <dbReference type="Proteomes" id="UP000266861"/>
    </source>
</evidence>
<dbReference type="EMBL" id="PQFF01000102">
    <property type="protein sequence ID" value="RHZ82392.1"/>
    <property type="molecule type" value="Genomic_DNA"/>
</dbReference>
<feature type="region of interest" description="Disordered" evidence="1">
    <location>
        <begin position="83"/>
        <end position="103"/>
    </location>
</feature>
<dbReference type="AlphaFoldDB" id="A0A397J5W4"/>
<evidence type="ECO:0000256" key="1">
    <source>
        <dbReference type="SAM" id="MobiDB-lite"/>
    </source>
</evidence>
<dbReference type="Proteomes" id="UP000266861">
    <property type="component" value="Unassembled WGS sequence"/>
</dbReference>
<keyword evidence="3" id="KW-1185">Reference proteome</keyword>
<sequence length="183" mass="20835">MVRKDKKNTICERCGHECSIHVIKTIELSQTQLKLRKIGVESRQILIFIKCSTPQRLHTHLERKNKCRPINISTVLKITSDKTSDTSSEYDTADDGSPGPSTHTQEEIKFFKAIGLIEDSQNVNPGSSTQIPEPEILPNLESEYGEMEFLRNLGYLDYIQEVTEEFWPELDGNLLADKAKVKN</sequence>
<comment type="caution">
    <text evidence="2">The sequence shown here is derived from an EMBL/GenBank/DDBJ whole genome shotgun (WGS) entry which is preliminary data.</text>
</comment>
<organism evidence="2 3">
    <name type="scientific">Diversispora epigaea</name>
    <dbReference type="NCBI Taxonomy" id="1348612"/>
    <lineage>
        <taxon>Eukaryota</taxon>
        <taxon>Fungi</taxon>
        <taxon>Fungi incertae sedis</taxon>
        <taxon>Mucoromycota</taxon>
        <taxon>Glomeromycotina</taxon>
        <taxon>Glomeromycetes</taxon>
        <taxon>Diversisporales</taxon>
        <taxon>Diversisporaceae</taxon>
        <taxon>Diversispora</taxon>
    </lineage>
</organism>